<dbReference type="RefSeq" id="WP_183477536.1">
    <property type="nucleotide sequence ID" value="NZ_JACIFO010000005.1"/>
</dbReference>
<feature type="binding site" evidence="9">
    <location>
        <position position="204"/>
    </location>
    <ligand>
        <name>Zn(2+)</name>
        <dbReference type="ChEBI" id="CHEBI:29105"/>
        <note>catalytic</note>
    </ligand>
</feature>
<proteinExistence type="inferred from homology"/>
<dbReference type="GO" id="GO:0008270">
    <property type="term" value="F:zinc ion binding"/>
    <property type="evidence" value="ECO:0007669"/>
    <property type="project" value="UniProtKB-UniRule"/>
</dbReference>
<dbReference type="SUPFAM" id="SSF55166">
    <property type="entry name" value="Hedgehog/DD-peptidase"/>
    <property type="match status" value="1"/>
</dbReference>
<gene>
    <name evidence="12" type="ORF">GGR32_001477</name>
</gene>
<dbReference type="AlphaFoldDB" id="A0A840EQ46"/>
<evidence type="ECO:0000256" key="11">
    <source>
        <dbReference type="SAM" id="SignalP"/>
    </source>
</evidence>
<dbReference type="Pfam" id="PF01427">
    <property type="entry name" value="Peptidase_M15"/>
    <property type="match status" value="1"/>
</dbReference>
<sequence>MLRLIILFFCFFSFLKVFAQAPKGFINLDKQIPGLAVELKYATQDNFTGKIVHGYEDPLAFLSIPAASALAKVQTYLKKQGYELLIYDAYRPQQAVDYFVAWAKVKSDTITKAKFYPTIDKSKLFKKGYIASKSGHSRGSTVDLTLINAKTKQPLDMGGAYDYFGEISHHNTTSITKAQKNNRQILKQAMAKFGFRAYAKEWWHYTLRREPFPATYFNFSIARLCQ</sequence>
<comment type="cofactor">
    <cofactor evidence="9">
        <name>Zn(2+)</name>
        <dbReference type="ChEBI" id="CHEBI:29105"/>
    </cofactor>
    <text evidence="9">Binds 1 zinc ion per subunit.</text>
</comment>
<evidence type="ECO:0000313" key="13">
    <source>
        <dbReference type="Proteomes" id="UP000553034"/>
    </source>
</evidence>
<keyword evidence="5 9" id="KW-0862">Zinc</keyword>
<feature type="binding site" evidence="9">
    <location>
        <position position="136"/>
    </location>
    <ligand>
        <name>Zn(2+)</name>
        <dbReference type="ChEBI" id="CHEBI:29105"/>
        <note>catalytic</note>
    </ligand>
</feature>
<feature type="signal peptide" evidence="11">
    <location>
        <begin position="1"/>
        <end position="19"/>
    </location>
</feature>
<keyword evidence="4 9" id="KW-0378">Hydrolase</keyword>
<dbReference type="HAMAP" id="MF_01924">
    <property type="entry name" value="A_A_dipeptidase"/>
    <property type="match status" value="1"/>
</dbReference>
<organism evidence="12 13">
    <name type="scientific">Mesonia hippocampi</name>
    <dbReference type="NCBI Taxonomy" id="1628250"/>
    <lineage>
        <taxon>Bacteria</taxon>
        <taxon>Pseudomonadati</taxon>
        <taxon>Bacteroidota</taxon>
        <taxon>Flavobacteriia</taxon>
        <taxon>Flavobacteriales</taxon>
        <taxon>Flavobacteriaceae</taxon>
        <taxon>Mesonia</taxon>
    </lineage>
</organism>
<evidence type="ECO:0000313" key="12">
    <source>
        <dbReference type="EMBL" id="MBB4119181.1"/>
    </source>
</evidence>
<feature type="site" description="Transition state stabilizer" evidence="9">
    <location>
        <position position="91"/>
    </location>
</feature>
<evidence type="ECO:0000256" key="7">
    <source>
        <dbReference type="ARBA" id="ARBA00023049"/>
    </source>
</evidence>
<comment type="caution">
    <text evidence="12">The sequence shown here is derived from an EMBL/GenBank/DDBJ whole genome shotgun (WGS) entry which is preliminary data.</text>
</comment>
<accession>A0A840EQ46</accession>
<keyword evidence="11" id="KW-0732">Signal</keyword>
<dbReference type="CDD" id="cd14817">
    <property type="entry name" value="D-Ala-D-Ala_dipeptidase_VanX"/>
    <property type="match status" value="1"/>
</dbReference>
<feature type="binding site" evidence="9">
    <location>
        <position position="143"/>
    </location>
    <ligand>
        <name>Zn(2+)</name>
        <dbReference type="ChEBI" id="CHEBI:29105"/>
        <note>catalytic</note>
    </ligand>
</feature>
<evidence type="ECO:0000256" key="4">
    <source>
        <dbReference type="ARBA" id="ARBA00022801"/>
    </source>
</evidence>
<keyword evidence="6 9" id="KW-0224">Dipeptidase</keyword>
<feature type="active site" description="Proton donor/acceptor" evidence="9">
    <location>
        <position position="201"/>
    </location>
</feature>
<dbReference type="Gene3D" id="3.30.1380.10">
    <property type="match status" value="1"/>
</dbReference>
<evidence type="ECO:0000256" key="9">
    <source>
        <dbReference type="HAMAP-Rule" id="MF_01924"/>
    </source>
</evidence>
<evidence type="ECO:0000256" key="1">
    <source>
        <dbReference type="ARBA" id="ARBA00001362"/>
    </source>
</evidence>
<evidence type="ECO:0000256" key="2">
    <source>
        <dbReference type="ARBA" id="ARBA00022670"/>
    </source>
</evidence>
<dbReference type="EMBL" id="JACIFO010000005">
    <property type="protein sequence ID" value="MBB4119181.1"/>
    <property type="molecule type" value="Genomic_DNA"/>
</dbReference>
<comment type="function">
    <text evidence="9 10">Catalyzes hydrolysis of the D-alanyl-D-alanine dipeptide.</text>
</comment>
<keyword evidence="2 9" id="KW-0645">Protease</keyword>
<protein>
    <recommendedName>
        <fullName evidence="9 10">D-alanyl-D-alanine dipeptidase</fullName>
        <shortName evidence="9 10">D-Ala-D-Ala dipeptidase</shortName>
        <ecNumber evidence="9 10">3.4.13.22</ecNumber>
    </recommendedName>
</protein>
<keyword evidence="8 10" id="KW-0961">Cell wall biogenesis/degradation</keyword>
<reference evidence="12 13" key="1">
    <citation type="submission" date="2020-08" db="EMBL/GenBank/DDBJ databases">
        <title>Genomic Encyclopedia of Type Strains, Phase IV (KMG-IV): sequencing the most valuable type-strain genomes for metagenomic binning, comparative biology and taxonomic classification.</title>
        <authorList>
            <person name="Goeker M."/>
        </authorList>
    </citation>
    <scope>NUCLEOTIDE SEQUENCE [LARGE SCALE GENOMIC DNA]</scope>
    <source>
        <strain evidence="12 13">DSM 29568</strain>
    </source>
</reference>
<evidence type="ECO:0000256" key="6">
    <source>
        <dbReference type="ARBA" id="ARBA00022997"/>
    </source>
</evidence>
<evidence type="ECO:0000256" key="10">
    <source>
        <dbReference type="PIRNR" id="PIRNR026671"/>
    </source>
</evidence>
<dbReference type="InterPro" id="IPR000755">
    <property type="entry name" value="A_A_dipeptidase"/>
</dbReference>
<dbReference type="EC" id="3.4.13.22" evidence="9 10"/>
<dbReference type="PANTHER" id="PTHR43126">
    <property type="entry name" value="D-ALANYL-D-ALANINE DIPEPTIDASE"/>
    <property type="match status" value="1"/>
</dbReference>
<dbReference type="InterPro" id="IPR009045">
    <property type="entry name" value="Zn_M74/Hedgehog-like"/>
</dbReference>
<name>A0A840EQ46_9FLAO</name>
<dbReference type="GO" id="GO:0071555">
    <property type="term" value="P:cell wall organization"/>
    <property type="evidence" value="ECO:0007669"/>
    <property type="project" value="UniProtKB-KW"/>
</dbReference>
<dbReference type="GO" id="GO:0006508">
    <property type="term" value="P:proteolysis"/>
    <property type="evidence" value="ECO:0007669"/>
    <property type="project" value="UniProtKB-KW"/>
</dbReference>
<evidence type="ECO:0000256" key="8">
    <source>
        <dbReference type="ARBA" id="ARBA00023316"/>
    </source>
</evidence>
<evidence type="ECO:0000256" key="5">
    <source>
        <dbReference type="ARBA" id="ARBA00022833"/>
    </source>
</evidence>
<keyword evidence="13" id="KW-1185">Reference proteome</keyword>
<dbReference type="PIRSF" id="PIRSF026671">
    <property type="entry name" value="AA_dipeptidase"/>
    <property type="match status" value="1"/>
</dbReference>
<keyword evidence="7 9" id="KW-0482">Metalloprotease</keyword>
<feature type="chain" id="PRO_5032465692" description="D-alanyl-D-alanine dipeptidase" evidence="11">
    <location>
        <begin position="20"/>
        <end position="226"/>
    </location>
</feature>
<dbReference type="GO" id="GO:0160237">
    <property type="term" value="F:D-Ala-D-Ala dipeptidase activity"/>
    <property type="evidence" value="ECO:0007669"/>
    <property type="project" value="UniProtKB-EC"/>
</dbReference>
<comment type="catalytic activity">
    <reaction evidence="1 9 10">
        <text>D-alanyl-D-alanine + H2O = 2 D-alanine</text>
        <dbReference type="Rhea" id="RHEA:20661"/>
        <dbReference type="ChEBI" id="CHEBI:15377"/>
        <dbReference type="ChEBI" id="CHEBI:57416"/>
        <dbReference type="ChEBI" id="CHEBI:57822"/>
        <dbReference type="EC" id="3.4.13.22"/>
    </reaction>
</comment>
<keyword evidence="3 9" id="KW-0479">Metal-binding</keyword>
<dbReference type="Proteomes" id="UP000553034">
    <property type="component" value="Unassembled WGS sequence"/>
</dbReference>
<dbReference type="GO" id="GO:0008237">
    <property type="term" value="F:metallopeptidase activity"/>
    <property type="evidence" value="ECO:0007669"/>
    <property type="project" value="UniProtKB-KW"/>
</dbReference>
<evidence type="ECO:0000256" key="3">
    <source>
        <dbReference type="ARBA" id="ARBA00022723"/>
    </source>
</evidence>
<dbReference type="PANTHER" id="PTHR43126:SF1">
    <property type="entry name" value="D-ALANYL-D-ALANINE DIPEPTIDASE"/>
    <property type="match status" value="1"/>
</dbReference>
<comment type="similarity">
    <text evidence="9 10">Belongs to the peptidase M15D family.</text>
</comment>